<accession>M2R8P5</accession>
<gene>
    <name evidence="1" type="ORF">CERSUDRAFT_96998</name>
</gene>
<protein>
    <submittedName>
        <fullName evidence="1">Uncharacterized protein</fullName>
    </submittedName>
</protein>
<keyword evidence="2" id="KW-1185">Reference proteome</keyword>
<dbReference type="OrthoDB" id="2631524at2759"/>
<dbReference type="EMBL" id="KB445801">
    <property type="protein sequence ID" value="EMD35086.1"/>
    <property type="molecule type" value="Genomic_DNA"/>
</dbReference>
<proteinExistence type="predicted"/>
<dbReference type="AlphaFoldDB" id="M2R8P5"/>
<dbReference type="HOGENOM" id="CLU_1001159_0_0_1"/>
<dbReference type="Proteomes" id="UP000016930">
    <property type="component" value="Unassembled WGS sequence"/>
</dbReference>
<reference evidence="1 2" key="1">
    <citation type="journal article" date="2012" name="Proc. Natl. Acad. Sci. U.S.A.">
        <title>Comparative genomics of Ceriporiopsis subvermispora and Phanerochaete chrysosporium provide insight into selective ligninolysis.</title>
        <authorList>
            <person name="Fernandez-Fueyo E."/>
            <person name="Ruiz-Duenas F.J."/>
            <person name="Ferreira P."/>
            <person name="Floudas D."/>
            <person name="Hibbett D.S."/>
            <person name="Canessa P."/>
            <person name="Larrondo L.F."/>
            <person name="James T.Y."/>
            <person name="Seelenfreund D."/>
            <person name="Lobos S."/>
            <person name="Polanco R."/>
            <person name="Tello M."/>
            <person name="Honda Y."/>
            <person name="Watanabe T."/>
            <person name="Watanabe T."/>
            <person name="Ryu J.S."/>
            <person name="Kubicek C.P."/>
            <person name="Schmoll M."/>
            <person name="Gaskell J."/>
            <person name="Hammel K.E."/>
            <person name="St John F.J."/>
            <person name="Vanden Wymelenberg A."/>
            <person name="Sabat G."/>
            <person name="Splinter BonDurant S."/>
            <person name="Syed K."/>
            <person name="Yadav J.S."/>
            <person name="Doddapaneni H."/>
            <person name="Subramanian V."/>
            <person name="Lavin J.L."/>
            <person name="Oguiza J.A."/>
            <person name="Perez G."/>
            <person name="Pisabarro A.G."/>
            <person name="Ramirez L."/>
            <person name="Santoyo F."/>
            <person name="Master E."/>
            <person name="Coutinho P.M."/>
            <person name="Henrissat B."/>
            <person name="Lombard V."/>
            <person name="Magnuson J.K."/>
            <person name="Kuees U."/>
            <person name="Hori C."/>
            <person name="Igarashi K."/>
            <person name="Samejima M."/>
            <person name="Held B.W."/>
            <person name="Barry K.W."/>
            <person name="LaButti K.M."/>
            <person name="Lapidus A."/>
            <person name="Lindquist E.A."/>
            <person name="Lucas S.M."/>
            <person name="Riley R."/>
            <person name="Salamov A.A."/>
            <person name="Hoffmeister D."/>
            <person name="Schwenk D."/>
            <person name="Hadar Y."/>
            <person name="Yarden O."/>
            <person name="de Vries R.P."/>
            <person name="Wiebenga A."/>
            <person name="Stenlid J."/>
            <person name="Eastwood D."/>
            <person name="Grigoriev I.V."/>
            <person name="Berka R.M."/>
            <person name="Blanchette R.A."/>
            <person name="Kersten P."/>
            <person name="Martinez A.T."/>
            <person name="Vicuna R."/>
            <person name="Cullen D."/>
        </authorList>
    </citation>
    <scope>NUCLEOTIDE SEQUENCE [LARGE SCALE GENOMIC DNA]</scope>
    <source>
        <strain evidence="1 2">B</strain>
    </source>
</reference>
<organism evidence="1 2">
    <name type="scientific">Ceriporiopsis subvermispora (strain B)</name>
    <name type="common">White-rot fungus</name>
    <name type="synonym">Gelatoporia subvermispora</name>
    <dbReference type="NCBI Taxonomy" id="914234"/>
    <lineage>
        <taxon>Eukaryota</taxon>
        <taxon>Fungi</taxon>
        <taxon>Dikarya</taxon>
        <taxon>Basidiomycota</taxon>
        <taxon>Agaricomycotina</taxon>
        <taxon>Agaricomycetes</taxon>
        <taxon>Polyporales</taxon>
        <taxon>Gelatoporiaceae</taxon>
        <taxon>Gelatoporia</taxon>
    </lineage>
</organism>
<sequence>MAPDLVWHWRPRNSSDLSHLNIPLAVQRFVSDQLDLASKETNGQHKLHWKHDDLRQCSLDTRRERKVRLCQRIPGLLSGAHWSALHLDSWLPIYVVLAKLSPSELISTNYATDLRYYSVVWEHESGSLGLSIYSNHHDPQLILQHFSDNMLSTSDHGVEKLGNKTRTSLSHAAQYLFQLTKKAAPKDDTSSLSSQSPSASSGLSLRLGNSVGVLGWRKAQDGFADQATLQLSDLTPPSLEPSQKSQGLPLIFATTIATNISFFCPRCAYKLNQFVFTS</sequence>
<evidence type="ECO:0000313" key="2">
    <source>
        <dbReference type="Proteomes" id="UP000016930"/>
    </source>
</evidence>
<name>M2R8P5_CERS8</name>
<evidence type="ECO:0000313" key="1">
    <source>
        <dbReference type="EMBL" id="EMD35086.1"/>
    </source>
</evidence>